<gene>
    <name evidence="3" type="ORF">PDESU_04634</name>
</gene>
<dbReference type="InterPro" id="IPR011528">
    <property type="entry name" value="NERD"/>
</dbReference>
<keyword evidence="1" id="KW-1133">Transmembrane helix</keyword>
<protein>
    <recommendedName>
        <fullName evidence="2">NERD domain-containing protein</fullName>
    </recommendedName>
</protein>
<dbReference type="Proteomes" id="UP000366872">
    <property type="component" value="Unassembled WGS sequence"/>
</dbReference>
<sequence length="248" mass="27158">MVPPMENSKESLSSRFAKVYGSPGEAPRVLGLLRAFWPLLVICFVTGYLLRAWFPHPYLGVSQVGILFFLVAVAAAILLAWGDKRLGNFLKGAKGEEWVAHELAFLNAEYTVFNGLRFGGGKQNFDHIIVGPAGVFVVETKNWKGSVEFHDGKLYAGGREPSRPPLRQVKAAAAELVSFIDDAGCGDLPIHSVLCFLGTKLPQEVMNVNGVVVCTGKKLVEVLQETFDEPIAESMREKVVGELRKVIE</sequence>
<evidence type="ECO:0000313" key="4">
    <source>
        <dbReference type="Proteomes" id="UP000366872"/>
    </source>
</evidence>
<evidence type="ECO:0000313" key="3">
    <source>
        <dbReference type="EMBL" id="VGO16044.1"/>
    </source>
</evidence>
<name>A0A6C2U9I3_PONDE</name>
<keyword evidence="1" id="KW-0812">Transmembrane</keyword>
<evidence type="ECO:0000259" key="2">
    <source>
        <dbReference type="PROSITE" id="PS50965"/>
    </source>
</evidence>
<reference evidence="3 4" key="1">
    <citation type="submission" date="2019-04" db="EMBL/GenBank/DDBJ databases">
        <authorList>
            <person name="Van Vliet M D."/>
        </authorList>
    </citation>
    <scope>NUCLEOTIDE SEQUENCE [LARGE SCALE GENOMIC DNA]</scope>
    <source>
        <strain evidence="3 4">F1</strain>
    </source>
</reference>
<evidence type="ECO:0000256" key="1">
    <source>
        <dbReference type="SAM" id="Phobius"/>
    </source>
</evidence>
<accession>A0A6C2U9I3</accession>
<dbReference type="AlphaFoldDB" id="A0A6C2U9I3"/>
<keyword evidence="4" id="KW-1185">Reference proteome</keyword>
<dbReference type="Pfam" id="PF08378">
    <property type="entry name" value="NERD"/>
    <property type="match status" value="1"/>
</dbReference>
<keyword evidence="1" id="KW-0472">Membrane</keyword>
<proteinExistence type="predicted"/>
<dbReference type="PROSITE" id="PS50965">
    <property type="entry name" value="NERD"/>
    <property type="match status" value="1"/>
</dbReference>
<feature type="transmembrane region" description="Helical" evidence="1">
    <location>
        <begin position="60"/>
        <end position="81"/>
    </location>
</feature>
<dbReference type="EMBL" id="CAAHFG010000003">
    <property type="protein sequence ID" value="VGO16044.1"/>
    <property type="molecule type" value="Genomic_DNA"/>
</dbReference>
<organism evidence="3 4">
    <name type="scientific">Pontiella desulfatans</name>
    <dbReference type="NCBI Taxonomy" id="2750659"/>
    <lineage>
        <taxon>Bacteria</taxon>
        <taxon>Pseudomonadati</taxon>
        <taxon>Kiritimatiellota</taxon>
        <taxon>Kiritimatiellia</taxon>
        <taxon>Kiritimatiellales</taxon>
        <taxon>Pontiellaceae</taxon>
        <taxon>Pontiella</taxon>
    </lineage>
</organism>
<feature type="transmembrane region" description="Helical" evidence="1">
    <location>
        <begin position="35"/>
        <end position="54"/>
    </location>
</feature>
<feature type="domain" description="NERD" evidence="2">
    <location>
        <begin position="91"/>
        <end position="195"/>
    </location>
</feature>